<gene>
    <name evidence="7" type="ORF">D3870_21470</name>
</gene>
<keyword evidence="2 3" id="KW-0786">Thiamine pyrophosphate</keyword>
<dbReference type="PANTHER" id="PTHR18968">
    <property type="entry name" value="THIAMINE PYROPHOSPHATE ENZYMES"/>
    <property type="match status" value="1"/>
</dbReference>
<dbReference type="CDD" id="cd00568">
    <property type="entry name" value="TPP_enzymes"/>
    <property type="match status" value="1"/>
</dbReference>
<proteinExistence type="inferred from homology"/>
<dbReference type="SUPFAM" id="SSF52518">
    <property type="entry name" value="Thiamin diphosphate-binding fold (THDP-binding)"/>
    <property type="match status" value="2"/>
</dbReference>
<feature type="domain" description="Thiamine pyrophosphate enzyme N-terminal TPP-binding" evidence="6">
    <location>
        <begin position="8"/>
        <end position="115"/>
    </location>
</feature>
<feature type="domain" description="Thiamine pyrophosphate enzyme TPP-binding" evidence="5">
    <location>
        <begin position="389"/>
        <end position="533"/>
    </location>
</feature>
<dbReference type="GO" id="GO:0030976">
    <property type="term" value="F:thiamine pyrophosphate binding"/>
    <property type="evidence" value="ECO:0007669"/>
    <property type="project" value="InterPro"/>
</dbReference>
<dbReference type="Pfam" id="PF02775">
    <property type="entry name" value="TPP_enzyme_C"/>
    <property type="match status" value="1"/>
</dbReference>
<dbReference type="InterPro" id="IPR012000">
    <property type="entry name" value="Thiamin_PyroP_enz_cen_dom"/>
</dbReference>
<evidence type="ECO:0000259" key="4">
    <source>
        <dbReference type="Pfam" id="PF00205"/>
    </source>
</evidence>
<dbReference type="RefSeq" id="WP_119743213.1">
    <property type="nucleotide sequence ID" value="NZ_QYUN01000003.1"/>
</dbReference>
<dbReference type="Gene3D" id="3.40.50.970">
    <property type="match status" value="2"/>
</dbReference>
<dbReference type="InterPro" id="IPR029061">
    <property type="entry name" value="THDP-binding"/>
</dbReference>
<reference evidence="7 8" key="1">
    <citation type="submission" date="2018-09" db="EMBL/GenBank/DDBJ databases">
        <authorList>
            <person name="Zhu H."/>
        </authorList>
    </citation>
    <scope>NUCLEOTIDE SEQUENCE [LARGE SCALE GENOMIC DNA]</scope>
    <source>
        <strain evidence="7 8">K2R10-39</strain>
    </source>
</reference>
<dbReference type="OrthoDB" id="8664451at2"/>
<feature type="domain" description="Thiamine pyrophosphate enzyme central" evidence="4">
    <location>
        <begin position="197"/>
        <end position="326"/>
    </location>
</feature>
<accession>A0A418WW71</accession>
<dbReference type="PANTHER" id="PTHR18968:SF13">
    <property type="entry name" value="ACETOLACTATE SYNTHASE CATALYTIC SUBUNIT, MITOCHONDRIAL"/>
    <property type="match status" value="1"/>
</dbReference>
<dbReference type="GO" id="GO:0003984">
    <property type="term" value="F:acetolactate synthase activity"/>
    <property type="evidence" value="ECO:0007669"/>
    <property type="project" value="TreeGrafter"/>
</dbReference>
<comment type="caution">
    <text evidence="7">The sequence shown here is derived from an EMBL/GenBank/DDBJ whole genome shotgun (WGS) entry which is preliminary data.</text>
</comment>
<evidence type="ECO:0000256" key="3">
    <source>
        <dbReference type="RuleBase" id="RU362132"/>
    </source>
</evidence>
<organism evidence="7 8">
    <name type="scientific">Noviherbaspirillum cavernae</name>
    <dbReference type="NCBI Taxonomy" id="2320862"/>
    <lineage>
        <taxon>Bacteria</taxon>
        <taxon>Pseudomonadati</taxon>
        <taxon>Pseudomonadota</taxon>
        <taxon>Betaproteobacteria</taxon>
        <taxon>Burkholderiales</taxon>
        <taxon>Oxalobacteraceae</taxon>
        <taxon>Noviherbaspirillum</taxon>
    </lineage>
</organism>
<dbReference type="EMBL" id="QYUN01000003">
    <property type="protein sequence ID" value="RJF96935.1"/>
    <property type="molecule type" value="Genomic_DNA"/>
</dbReference>
<dbReference type="InterPro" id="IPR029035">
    <property type="entry name" value="DHS-like_NAD/FAD-binding_dom"/>
</dbReference>
<name>A0A418WW71_9BURK</name>
<dbReference type="Proteomes" id="UP000285190">
    <property type="component" value="Unassembled WGS sequence"/>
</dbReference>
<sequence>MPKQNKVTVGCAIAAFLEQCDVKAAFGVISIHNMPILDAFGERGNIRFVMARGEAGATNMADAYARTTGGLGVTVTSTGTAAGNAAGSMVEAITAGTPVLHLTGQIDSPYLDQNLGFIHENNQQLAMLGAVSKAAFRVRTPETALGIVKRAVQIAMTAPTGPVSVEIPIDIQQALIELPADLSPLPVETQVPSAAALDELANRLATAKRPLLWLGGGARRAGKQVERLVKLGFGVVTSTQGRGVIPENHPAVVGSFTAVKPVEALYQTVDALLVVGSRLRSNETLKYALKLPATRYRIDADPTADGRCYSNDYFIAGDAELALKGLADRLEGKLATDPAFVEDIKRARAAALATLHEDVGPYTKLIDKLQAVVGTSFNWVRDVTLSNSIWGNRLPELHDPKAGVHALGGGIGLGLSMGVGAAVGAAVTNSGKKTFLLAGDGGFILNLGELATAVQEKANMIVILMNDQAYGVIKNIQDAVYGGRKHYVELHTPDYALLTQSMGLGHVRVRDLDQLGDAIQQGLAVDGPFIVEVDMLAIGSFKTKFAGPPVKKPEPVAAN</sequence>
<dbReference type="NCBIfam" id="NF005470">
    <property type="entry name" value="PRK07064.1"/>
    <property type="match status" value="1"/>
</dbReference>
<dbReference type="CDD" id="cd07035">
    <property type="entry name" value="TPP_PYR_POX_like"/>
    <property type="match status" value="1"/>
</dbReference>
<dbReference type="SUPFAM" id="SSF52467">
    <property type="entry name" value="DHS-like NAD/FAD-binding domain"/>
    <property type="match status" value="1"/>
</dbReference>
<dbReference type="GO" id="GO:0050660">
    <property type="term" value="F:flavin adenine dinucleotide binding"/>
    <property type="evidence" value="ECO:0007669"/>
    <property type="project" value="TreeGrafter"/>
</dbReference>
<dbReference type="GO" id="GO:0009099">
    <property type="term" value="P:L-valine biosynthetic process"/>
    <property type="evidence" value="ECO:0007669"/>
    <property type="project" value="TreeGrafter"/>
</dbReference>
<evidence type="ECO:0000256" key="2">
    <source>
        <dbReference type="ARBA" id="ARBA00023052"/>
    </source>
</evidence>
<dbReference type="InterPro" id="IPR045229">
    <property type="entry name" value="TPP_enz"/>
</dbReference>
<dbReference type="GO" id="GO:0009097">
    <property type="term" value="P:isoleucine biosynthetic process"/>
    <property type="evidence" value="ECO:0007669"/>
    <property type="project" value="TreeGrafter"/>
</dbReference>
<evidence type="ECO:0000259" key="5">
    <source>
        <dbReference type="Pfam" id="PF02775"/>
    </source>
</evidence>
<evidence type="ECO:0000259" key="6">
    <source>
        <dbReference type="Pfam" id="PF02776"/>
    </source>
</evidence>
<dbReference type="Pfam" id="PF00205">
    <property type="entry name" value="TPP_enzyme_M"/>
    <property type="match status" value="1"/>
</dbReference>
<evidence type="ECO:0000313" key="8">
    <source>
        <dbReference type="Proteomes" id="UP000285190"/>
    </source>
</evidence>
<keyword evidence="8" id="KW-1185">Reference proteome</keyword>
<dbReference type="Gene3D" id="3.40.50.1220">
    <property type="entry name" value="TPP-binding domain"/>
    <property type="match status" value="1"/>
</dbReference>
<evidence type="ECO:0000256" key="1">
    <source>
        <dbReference type="ARBA" id="ARBA00007812"/>
    </source>
</evidence>
<evidence type="ECO:0000313" key="7">
    <source>
        <dbReference type="EMBL" id="RJF96935.1"/>
    </source>
</evidence>
<protein>
    <submittedName>
        <fullName evidence="7">Thiamine pyrophosphate-binding protein</fullName>
    </submittedName>
</protein>
<dbReference type="InterPro" id="IPR012001">
    <property type="entry name" value="Thiamin_PyroP_enz_TPP-bd_dom"/>
</dbReference>
<dbReference type="GO" id="GO:0005948">
    <property type="term" value="C:acetolactate synthase complex"/>
    <property type="evidence" value="ECO:0007669"/>
    <property type="project" value="TreeGrafter"/>
</dbReference>
<dbReference type="GO" id="GO:0000287">
    <property type="term" value="F:magnesium ion binding"/>
    <property type="evidence" value="ECO:0007669"/>
    <property type="project" value="InterPro"/>
</dbReference>
<comment type="similarity">
    <text evidence="1 3">Belongs to the TPP enzyme family.</text>
</comment>
<dbReference type="InterPro" id="IPR011766">
    <property type="entry name" value="TPP_enzyme_TPP-bd"/>
</dbReference>
<dbReference type="Pfam" id="PF02776">
    <property type="entry name" value="TPP_enzyme_N"/>
    <property type="match status" value="1"/>
</dbReference>
<dbReference type="AlphaFoldDB" id="A0A418WW71"/>